<dbReference type="KEGG" id="gur:Gura_3480"/>
<sequence length="53" mass="5842">MLVAGAFMPRSNDTISPRHVRDEMDFSCFEPGDESPGYMHTAPLGRLSLTAKT</sequence>
<proteinExistence type="predicted"/>
<accession>A5G767</accession>
<name>A5G767_GEOUR</name>
<gene>
    <name evidence="1" type="ordered locus">Gura_3480</name>
</gene>
<keyword evidence="2" id="KW-1185">Reference proteome</keyword>
<reference evidence="1 2" key="1">
    <citation type="submission" date="2007-05" db="EMBL/GenBank/DDBJ databases">
        <title>Complete sequence of Geobacter uraniireducens Rf4.</title>
        <authorList>
            <consortium name="US DOE Joint Genome Institute"/>
            <person name="Copeland A."/>
            <person name="Lucas S."/>
            <person name="Lapidus A."/>
            <person name="Barry K."/>
            <person name="Detter J.C."/>
            <person name="Glavina del Rio T."/>
            <person name="Hammon N."/>
            <person name="Israni S."/>
            <person name="Dalin E."/>
            <person name="Tice H."/>
            <person name="Pitluck S."/>
            <person name="Chertkov O."/>
            <person name="Brettin T."/>
            <person name="Bruce D."/>
            <person name="Han C."/>
            <person name="Schmutz J."/>
            <person name="Larimer F."/>
            <person name="Land M."/>
            <person name="Hauser L."/>
            <person name="Kyrpides N."/>
            <person name="Mikhailova N."/>
            <person name="Shelobolina E."/>
            <person name="Aklujkar M."/>
            <person name="Lovley D."/>
            <person name="Richardson P."/>
        </authorList>
    </citation>
    <scope>NUCLEOTIDE SEQUENCE [LARGE SCALE GENOMIC DNA]</scope>
    <source>
        <strain evidence="1 2">Rf4</strain>
    </source>
</reference>
<protein>
    <submittedName>
        <fullName evidence="1">Uncharacterized protein</fullName>
    </submittedName>
</protein>
<evidence type="ECO:0000313" key="2">
    <source>
        <dbReference type="Proteomes" id="UP000006695"/>
    </source>
</evidence>
<organism evidence="1 2">
    <name type="scientific">Geotalea uraniireducens (strain Rf4)</name>
    <name type="common">Geobacter uraniireducens</name>
    <dbReference type="NCBI Taxonomy" id="351605"/>
    <lineage>
        <taxon>Bacteria</taxon>
        <taxon>Pseudomonadati</taxon>
        <taxon>Thermodesulfobacteriota</taxon>
        <taxon>Desulfuromonadia</taxon>
        <taxon>Geobacterales</taxon>
        <taxon>Geobacteraceae</taxon>
        <taxon>Geotalea</taxon>
    </lineage>
</organism>
<dbReference type="STRING" id="351605.Gura_3480"/>
<dbReference type="HOGENOM" id="CLU_3061992_0_0_7"/>
<evidence type="ECO:0000313" key="1">
    <source>
        <dbReference type="EMBL" id="ABQ27635.1"/>
    </source>
</evidence>
<dbReference type="EMBL" id="CP000698">
    <property type="protein sequence ID" value="ABQ27635.1"/>
    <property type="molecule type" value="Genomic_DNA"/>
</dbReference>
<dbReference type="Proteomes" id="UP000006695">
    <property type="component" value="Chromosome"/>
</dbReference>
<dbReference type="AlphaFoldDB" id="A5G767"/>